<dbReference type="PANTHER" id="PTHR46599:SF2">
    <property type="entry name" value="PIGGYBAC TRANSPOSABLE ELEMENT-DERIVED PROTEIN 4-LIKE"/>
    <property type="match status" value="1"/>
</dbReference>
<dbReference type="CDD" id="cd19757">
    <property type="entry name" value="Bbox1"/>
    <property type="match status" value="1"/>
</dbReference>
<evidence type="ECO:0000259" key="2">
    <source>
        <dbReference type="Pfam" id="PF13842"/>
    </source>
</evidence>
<dbReference type="RefSeq" id="XP_006823874.1">
    <property type="nucleotide sequence ID" value="XM_006823811.1"/>
</dbReference>
<feature type="compositionally biased region" description="Basic residues" evidence="1">
    <location>
        <begin position="737"/>
        <end position="748"/>
    </location>
</feature>
<evidence type="ECO:0000313" key="4">
    <source>
        <dbReference type="Proteomes" id="UP000694865"/>
    </source>
</evidence>
<reference evidence="5" key="1">
    <citation type="submission" date="2025-08" db="UniProtKB">
        <authorList>
            <consortium name="RefSeq"/>
        </authorList>
    </citation>
    <scope>IDENTIFICATION</scope>
    <source>
        <tissue evidence="5">Testes</tissue>
    </source>
</reference>
<evidence type="ECO:0000313" key="5">
    <source>
        <dbReference type="RefSeq" id="XP_006823874.1"/>
    </source>
</evidence>
<feature type="compositionally biased region" description="Gly residues" evidence="1">
    <location>
        <begin position="726"/>
        <end position="736"/>
    </location>
</feature>
<dbReference type="GeneID" id="102801182"/>
<evidence type="ECO:0000259" key="3">
    <source>
        <dbReference type="Pfam" id="PF13843"/>
    </source>
</evidence>
<dbReference type="Pfam" id="PF13842">
    <property type="entry name" value="zf-Tnp_2"/>
    <property type="match status" value="1"/>
</dbReference>
<name>A0ABM0MV33_SACKO</name>
<accession>A0ABM0MV33</accession>
<protein>
    <submittedName>
        <fullName evidence="5">PiggyBac transposable element-derived protein 4-like</fullName>
    </submittedName>
</protein>
<feature type="compositionally biased region" description="Basic and acidic residues" evidence="1">
    <location>
        <begin position="31"/>
        <end position="40"/>
    </location>
</feature>
<feature type="domain" description="PiggyBac transposable element-derived protein 4 C-terminal zinc-finger" evidence="2">
    <location>
        <begin position="637"/>
        <end position="689"/>
    </location>
</feature>
<organism evidence="4 5">
    <name type="scientific">Saccoglossus kowalevskii</name>
    <name type="common">Acorn worm</name>
    <dbReference type="NCBI Taxonomy" id="10224"/>
    <lineage>
        <taxon>Eukaryota</taxon>
        <taxon>Metazoa</taxon>
        <taxon>Hemichordata</taxon>
        <taxon>Enteropneusta</taxon>
        <taxon>Harrimaniidae</taxon>
        <taxon>Saccoglossus</taxon>
    </lineage>
</organism>
<proteinExistence type="predicted"/>
<evidence type="ECO:0000256" key="1">
    <source>
        <dbReference type="SAM" id="MobiDB-lite"/>
    </source>
</evidence>
<dbReference type="Proteomes" id="UP000694865">
    <property type="component" value="Unplaced"/>
</dbReference>
<feature type="region of interest" description="Disordered" evidence="1">
    <location>
        <begin position="696"/>
        <end position="748"/>
    </location>
</feature>
<feature type="compositionally biased region" description="Pro residues" evidence="1">
    <location>
        <begin position="62"/>
        <end position="74"/>
    </location>
</feature>
<feature type="region of interest" description="Disordered" evidence="1">
    <location>
        <begin position="1"/>
        <end position="127"/>
    </location>
</feature>
<keyword evidence="4" id="KW-1185">Reference proteome</keyword>
<feature type="domain" description="PiggyBac transposable element-derived protein" evidence="3">
    <location>
        <begin position="205"/>
        <end position="590"/>
    </location>
</feature>
<gene>
    <name evidence="5" type="primary">LOC102801182</name>
</gene>
<dbReference type="PANTHER" id="PTHR46599">
    <property type="entry name" value="PIGGYBAC TRANSPOSABLE ELEMENT-DERIVED PROTEIN 4"/>
    <property type="match status" value="1"/>
</dbReference>
<sequence length="748" mass="85115">MSSLQLTDAEKLLLTEPSTTRSGKVRQKQQKKGDIEKDAIVSDIENEEKMDTSNDTSAESVDPPPPENIDPPPSESREQPLPEMQGIIVSHALVHDSTSDDDDGSYMSSPSPPPPVDSSSGSEIGGFSSEDEEMARLRLRNHNAKFIENTWKTVYTEPAHYSESEDDSSRIDDDGWSTMLKKRHTQPFTGNTPGPSIDLGEGAKPIDAFYSIFPRSLVKRLWKETNSYATWCITKNGGNRFWSPASTEEISVLIGIIAIMGVDSKPEIAAIRNDYIANVMSRNRYQKLMQYFHCNNPETDPMNIVNDEERRERRKEAPLYKVQPVLDAVFTNSRECYNMHRQISIDESIVGYKGRYGGVPTVFIQGKPHAKGFKIYALADSKSGYNYRIEIMSITGSHEKYRRDVSRTRDLCERLIVDIRGCHHVLYTDSYYTSVDMVSYLLENHEIYVVGSVRQDRVGFPNALRTNPKKNSNHKAITNLERGQFVSRQKDTVVAISWKDSNLLNILTTYYEGYRTENQRVTRFVRSPDTGRKVAYSLPSPEAIYDYNLYMGGVDKSNQLRSYYTAQRQSKKWWKYIFFYLLDTAICNSWILYKESVDPKKMHKAFQIEVGMALVGGFSSRKQHTRNSEPVISSFKNHHLVHSQRSRGSSCRWCIQLGRKTRKGCPVSTVFRCQECSINLCKGCFLPYHHVATGCPDRPKTTQTSENDLHESRKRWDHGRSDGTAVRGGRGGGRVGTRGRRRGGIRKV</sequence>
<feature type="compositionally biased region" description="Low complexity" evidence="1">
    <location>
        <begin position="117"/>
        <end position="127"/>
    </location>
</feature>
<dbReference type="InterPro" id="IPR029526">
    <property type="entry name" value="PGBD"/>
</dbReference>
<dbReference type="Pfam" id="PF13843">
    <property type="entry name" value="DDE_Tnp_1_7"/>
    <property type="match status" value="1"/>
</dbReference>
<dbReference type="InterPro" id="IPR032718">
    <property type="entry name" value="PGBD4_Znf_C"/>
</dbReference>